<sequence length="545" mass="57305">YTRVYNATSLYVALTSSDYSSLILAPNFASSTSTTYAVVAAGVTKSTDGLEDAGAVLDGAAVRATTFVADELKPAFSSWQMDMDSGVMTMAFGEPVNASSFDAAGVNFQAASNLGMAEGAETIALAGTNVTVTSPDGLVQTIDVGRANMNAVKALAPLGITQGQLYLSLNKPCFADLSGNTLSLAYLSVFEGQATTSYTADTTPPELWSYDLDMDAGTLRLIFSETVNVYQMQIWELALQEFGTQAAGTYRQLINQTVATSTAPSHDVTFTISAKDMNAIKLYDMHVASSAATSFLTLPATFCKDLSELELEIVPVVDTASPMVVTTFVPDTTKPSLLNYELDMNARTMTLRFSEPVRTSSLLTTYLVLQDNIDVITNGGAAVPLTSASTTSSANGLELVIDLCDADFNSIKLSAALALSRATTFLKFEDLEARNAVSDMIVPPNYLSPVIDGSAPAPYVFTPDQGNPSLVSYDMDMDGGLLTMTFSEPADASTLNVTAITFQSTAQTITCNAFGICTVPGADASAGHSLNHGVSAVVATDSTVL</sequence>
<evidence type="ECO:0000256" key="1">
    <source>
        <dbReference type="ARBA" id="ARBA00004613"/>
    </source>
</evidence>
<dbReference type="EMBL" id="BRYB01001993">
    <property type="protein sequence ID" value="GMI37791.1"/>
    <property type="molecule type" value="Genomic_DNA"/>
</dbReference>
<evidence type="ECO:0008006" key="6">
    <source>
        <dbReference type="Google" id="ProtNLM"/>
    </source>
</evidence>
<evidence type="ECO:0000313" key="4">
    <source>
        <dbReference type="EMBL" id="GMI37791.1"/>
    </source>
</evidence>
<comment type="caution">
    <text evidence="4">The sequence shown here is derived from an EMBL/GenBank/DDBJ whole genome shotgun (WGS) entry which is preliminary data.</text>
</comment>
<protein>
    <recommendedName>
        <fullName evidence="6">SbsA Ig-like domain-containing protein</fullName>
    </recommendedName>
</protein>
<keyword evidence="5" id="KW-1185">Reference proteome</keyword>
<evidence type="ECO:0000256" key="3">
    <source>
        <dbReference type="ARBA" id="ARBA00022729"/>
    </source>
</evidence>
<comment type="subcellular location">
    <subcellularLocation>
        <location evidence="1">Secreted</location>
    </subcellularLocation>
</comment>
<reference evidence="4 5" key="1">
    <citation type="journal article" date="2023" name="Commun. Biol.">
        <title>Genome analysis of Parmales, the sister group of diatoms, reveals the evolutionary specialization of diatoms from phago-mixotrophs to photoautotrophs.</title>
        <authorList>
            <person name="Ban H."/>
            <person name="Sato S."/>
            <person name="Yoshikawa S."/>
            <person name="Yamada K."/>
            <person name="Nakamura Y."/>
            <person name="Ichinomiya M."/>
            <person name="Sato N."/>
            <person name="Blanc-Mathieu R."/>
            <person name="Endo H."/>
            <person name="Kuwata A."/>
            <person name="Ogata H."/>
        </authorList>
    </citation>
    <scope>NUCLEOTIDE SEQUENCE [LARGE SCALE GENOMIC DNA]</scope>
</reference>
<feature type="non-terminal residue" evidence="4">
    <location>
        <position position="1"/>
    </location>
</feature>
<keyword evidence="3" id="KW-0732">Signal</keyword>
<gene>
    <name evidence="4" type="ORF">TeGR_g3984</name>
</gene>
<feature type="non-terminal residue" evidence="4">
    <location>
        <position position="545"/>
    </location>
</feature>
<dbReference type="InterPro" id="IPR052136">
    <property type="entry name" value="Adipolin/Erythroferrone-rel"/>
</dbReference>
<organism evidence="4 5">
    <name type="scientific">Tetraparma gracilis</name>
    <dbReference type="NCBI Taxonomy" id="2962635"/>
    <lineage>
        <taxon>Eukaryota</taxon>
        <taxon>Sar</taxon>
        <taxon>Stramenopiles</taxon>
        <taxon>Ochrophyta</taxon>
        <taxon>Bolidophyceae</taxon>
        <taxon>Parmales</taxon>
        <taxon>Triparmaceae</taxon>
        <taxon>Tetraparma</taxon>
    </lineage>
</organism>
<proteinExistence type="predicted"/>
<dbReference type="Proteomes" id="UP001165060">
    <property type="component" value="Unassembled WGS sequence"/>
</dbReference>
<name>A0ABQ6N288_9STRA</name>
<evidence type="ECO:0000256" key="2">
    <source>
        <dbReference type="ARBA" id="ARBA00022525"/>
    </source>
</evidence>
<accession>A0ABQ6N288</accession>
<keyword evidence="2" id="KW-0964">Secreted</keyword>
<dbReference type="PANTHER" id="PTHR24019">
    <property type="entry name" value="ADIPOLIN"/>
    <property type="match status" value="1"/>
</dbReference>
<dbReference type="PANTHER" id="PTHR24019:SF5">
    <property type="entry name" value="ADIPOLIN"/>
    <property type="match status" value="1"/>
</dbReference>
<evidence type="ECO:0000313" key="5">
    <source>
        <dbReference type="Proteomes" id="UP001165060"/>
    </source>
</evidence>